<dbReference type="InterPro" id="IPR002867">
    <property type="entry name" value="IBR_dom"/>
</dbReference>
<dbReference type="InterPro" id="IPR013083">
    <property type="entry name" value="Znf_RING/FYVE/PHD"/>
</dbReference>
<evidence type="ECO:0000259" key="10">
    <source>
        <dbReference type="PROSITE" id="PS51873"/>
    </source>
</evidence>
<evidence type="ECO:0000256" key="6">
    <source>
        <dbReference type="ARBA" id="ARBA00022771"/>
    </source>
</evidence>
<dbReference type="OrthoDB" id="10009520at2759"/>
<name>A0A8H7AV37_9EURO</name>
<feature type="region of interest" description="Disordered" evidence="9">
    <location>
        <begin position="108"/>
        <end position="191"/>
    </location>
</feature>
<evidence type="ECO:0000313" key="11">
    <source>
        <dbReference type="EMBL" id="KAF7513487.1"/>
    </source>
</evidence>
<dbReference type="Proteomes" id="UP000606974">
    <property type="component" value="Unassembled WGS sequence"/>
</dbReference>
<evidence type="ECO:0000256" key="1">
    <source>
        <dbReference type="ARBA" id="ARBA00001798"/>
    </source>
</evidence>
<dbReference type="PANTHER" id="PTHR11685">
    <property type="entry name" value="RBR FAMILY RING FINGER AND IBR DOMAIN-CONTAINING"/>
    <property type="match status" value="1"/>
</dbReference>
<dbReference type="Gene3D" id="1.20.120.1750">
    <property type="match status" value="1"/>
</dbReference>
<dbReference type="GO" id="GO:0061630">
    <property type="term" value="F:ubiquitin protein ligase activity"/>
    <property type="evidence" value="ECO:0007669"/>
    <property type="project" value="UniProtKB-EC"/>
</dbReference>
<dbReference type="InterPro" id="IPR044066">
    <property type="entry name" value="TRIAD_supradom"/>
</dbReference>
<evidence type="ECO:0000256" key="4">
    <source>
        <dbReference type="ARBA" id="ARBA00022723"/>
    </source>
</evidence>
<dbReference type="Gene3D" id="3.30.40.10">
    <property type="entry name" value="Zinc/RING finger domain, C3HC4 (zinc finger)"/>
    <property type="match status" value="1"/>
</dbReference>
<evidence type="ECO:0000256" key="3">
    <source>
        <dbReference type="ARBA" id="ARBA00022679"/>
    </source>
</evidence>
<keyword evidence="6" id="KW-0863">Zinc-finger</keyword>
<reference evidence="11" key="1">
    <citation type="submission" date="2020-02" db="EMBL/GenBank/DDBJ databases">
        <authorList>
            <person name="Palmer J.M."/>
        </authorList>
    </citation>
    <scope>NUCLEOTIDE SEQUENCE</scope>
    <source>
        <strain evidence="11">EPUS1.4</strain>
        <tissue evidence="11">Thallus</tissue>
    </source>
</reference>
<keyword evidence="3" id="KW-0808">Transferase</keyword>
<evidence type="ECO:0000256" key="5">
    <source>
        <dbReference type="ARBA" id="ARBA00022737"/>
    </source>
</evidence>
<evidence type="ECO:0000256" key="2">
    <source>
        <dbReference type="ARBA" id="ARBA00012251"/>
    </source>
</evidence>
<organism evidence="11 12">
    <name type="scientific">Endocarpon pusillum</name>
    <dbReference type="NCBI Taxonomy" id="364733"/>
    <lineage>
        <taxon>Eukaryota</taxon>
        <taxon>Fungi</taxon>
        <taxon>Dikarya</taxon>
        <taxon>Ascomycota</taxon>
        <taxon>Pezizomycotina</taxon>
        <taxon>Eurotiomycetes</taxon>
        <taxon>Chaetothyriomycetidae</taxon>
        <taxon>Verrucariales</taxon>
        <taxon>Verrucariaceae</taxon>
        <taxon>Endocarpon</taxon>
    </lineage>
</organism>
<keyword evidence="8" id="KW-0862">Zinc</keyword>
<evidence type="ECO:0000256" key="9">
    <source>
        <dbReference type="SAM" id="MobiDB-lite"/>
    </source>
</evidence>
<feature type="compositionally biased region" description="Acidic residues" evidence="9">
    <location>
        <begin position="152"/>
        <end position="161"/>
    </location>
</feature>
<keyword evidence="4" id="KW-0479">Metal-binding</keyword>
<dbReference type="Pfam" id="PF01485">
    <property type="entry name" value="IBR"/>
    <property type="match status" value="2"/>
</dbReference>
<dbReference type="GO" id="GO:0016567">
    <property type="term" value="P:protein ubiquitination"/>
    <property type="evidence" value="ECO:0007669"/>
    <property type="project" value="InterPro"/>
</dbReference>
<gene>
    <name evidence="11" type="ORF">GJ744_008781</name>
</gene>
<protein>
    <recommendedName>
        <fullName evidence="2">RBR-type E3 ubiquitin transferase</fullName>
        <ecNumber evidence="2">2.3.2.31</ecNumber>
    </recommendedName>
</protein>
<evidence type="ECO:0000256" key="8">
    <source>
        <dbReference type="ARBA" id="ARBA00022833"/>
    </source>
</evidence>
<dbReference type="EC" id="2.3.2.31" evidence="2"/>
<dbReference type="InterPro" id="IPR031127">
    <property type="entry name" value="E3_UB_ligase_RBR"/>
</dbReference>
<feature type="domain" description="RING-type" evidence="10">
    <location>
        <begin position="284"/>
        <end position="525"/>
    </location>
</feature>
<dbReference type="EMBL" id="JAACFV010000005">
    <property type="protein sequence ID" value="KAF7513487.1"/>
    <property type="molecule type" value="Genomic_DNA"/>
</dbReference>
<dbReference type="CDD" id="cd20335">
    <property type="entry name" value="BRcat_RBR"/>
    <property type="match status" value="1"/>
</dbReference>
<keyword evidence="5" id="KW-0677">Repeat</keyword>
<evidence type="ECO:0000256" key="7">
    <source>
        <dbReference type="ARBA" id="ARBA00022786"/>
    </source>
</evidence>
<dbReference type="CDD" id="cd20336">
    <property type="entry name" value="Rcat_RBR"/>
    <property type="match status" value="1"/>
</dbReference>
<dbReference type="PROSITE" id="PS51873">
    <property type="entry name" value="TRIAD"/>
    <property type="match status" value="1"/>
</dbReference>
<dbReference type="SMART" id="SM00647">
    <property type="entry name" value="IBR"/>
    <property type="match status" value="2"/>
</dbReference>
<evidence type="ECO:0000313" key="12">
    <source>
        <dbReference type="Proteomes" id="UP000606974"/>
    </source>
</evidence>
<sequence>MDSSEPEVVAKGDLPYVHKDLPLTFFGVKHTKWTKKDLVEIIETLDGNASTNTTKLELYETVHLRYNPGRILQRTINALEVLAQAVAGQNWRSQALVQEAVQDATRERADLARKKRAAARQRVGTRPAYEPAPVHQGRENDGGGYLAYKWDQDEELEEGEGDPVRPRRSQPPATPKGINRRKRAADSDLQDSSEVEIVRLVRERAGVGVDSKYGEVDKGSGRKRQAESTFDKGRAKRQKVHNNLALEGRGQGPPPVGFGTSIAIRDNIAFGVGLQPVNYELFGERPCCQVCSDDLDPLLQFQVSVASNCNHAPEICLGCWEQHIAAQADTKSWDSISCPHTGCGVILDYGDMQRFAPENIFRRYDKWQMNKTLESAPDYRPCAHEGCKSGGFVEGDDLASEYITCADCQRNTCLGCNLIHHHGQTCQEYRVWLTDAPKRAEADKAEKARMEELKRAEEESAKYLDRRAKTCPNAKCGAVIQKTSGCDHMTCRACRYEFCWVCFADYKTILREGNQRHAATCQYYSGGIPSHW</sequence>
<dbReference type="SUPFAM" id="SSF57850">
    <property type="entry name" value="RING/U-box"/>
    <property type="match status" value="3"/>
</dbReference>
<comment type="catalytic activity">
    <reaction evidence="1">
        <text>[E2 ubiquitin-conjugating enzyme]-S-ubiquitinyl-L-cysteine + [acceptor protein]-L-lysine = [E2 ubiquitin-conjugating enzyme]-L-cysteine + [acceptor protein]-N(6)-ubiquitinyl-L-lysine.</text>
        <dbReference type="EC" id="2.3.2.31"/>
    </reaction>
</comment>
<dbReference type="AlphaFoldDB" id="A0A8H7AV37"/>
<comment type="caution">
    <text evidence="11">The sequence shown here is derived from an EMBL/GenBank/DDBJ whole genome shotgun (WGS) entry which is preliminary data.</text>
</comment>
<proteinExistence type="predicted"/>
<feature type="region of interest" description="Disordered" evidence="9">
    <location>
        <begin position="211"/>
        <end position="238"/>
    </location>
</feature>
<dbReference type="GO" id="GO:0008270">
    <property type="term" value="F:zinc ion binding"/>
    <property type="evidence" value="ECO:0007669"/>
    <property type="project" value="UniProtKB-KW"/>
</dbReference>
<accession>A0A8H7AV37</accession>
<feature type="compositionally biased region" description="Basic and acidic residues" evidence="9">
    <location>
        <begin position="212"/>
        <end position="233"/>
    </location>
</feature>
<keyword evidence="7" id="KW-0833">Ubl conjugation pathway</keyword>
<keyword evidence="12" id="KW-1185">Reference proteome</keyword>